<feature type="region of interest" description="Disordered" evidence="2">
    <location>
        <begin position="19"/>
        <end position="47"/>
    </location>
</feature>
<dbReference type="PANTHER" id="PTHR10194:SF60">
    <property type="entry name" value="RAS GTPASE-ACTIVATING PROTEIN RASKOL"/>
    <property type="match status" value="1"/>
</dbReference>
<dbReference type="GeneID" id="25559867"/>
<evidence type="ECO:0000313" key="5">
    <source>
        <dbReference type="Proteomes" id="UP000054408"/>
    </source>
</evidence>
<dbReference type="InterPro" id="IPR039360">
    <property type="entry name" value="Ras_GTPase"/>
</dbReference>
<dbReference type="GO" id="GO:0005096">
    <property type="term" value="F:GTPase activator activity"/>
    <property type="evidence" value="ECO:0007669"/>
    <property type="project" value="UniProtKB-KW"/>
</dbReference>
<organism evidence="4 5">
    <name type="scientific">Thecamonas trahens ATCC 50062</name>
    <dbReference type="NCBI Taxonomy" id="461836"/>
    <lineage>
        <taxon>Eukaryota</taxon>
        <taxon>Apusozoa</taxon>
        <taxon>Apusomonadida</taxon>
        <taxon>Apusomonadidae</taxon>
        <taxon>Thecamonas</taxon>
    </lineage>
</organism>
<dbReference type="Pfam" id="PF00616">
    <property type="entry name" value="RasGAP"/>
    <property type="match status" value="1"/>
</dbReference>
<dbReference type="EMBL" id="GL349433">
    <property type="protein sequence ID" value="KNC45926.1"/>
    <property type="molecule type" value="Genomic_DNA"/>
</dbReference>
<reference evidence="4 5" key="1">
    <citation type="submission" date="2010-05" db="EMBL/GenBank/DDBJ databases">
        <title>The Genome Sequence of Thecamonas trahens ATCC 50062.</title>
        <authorList>
            <consortium name="The Broad Institute Genome Sequencing Platform"/>
            <person name="Russ C."/>
            <person name="Cuomo C."/>
            <person name="Shea T."/>
            <person name="Young S.K."/>
            <person name="Zeng Q."/>
            <person name="Koehrsen M."/>
            <person name="Haas B."/>
            <person name="Borodovsky M."/>
            <person name="Guigo R."/>
            <person name="Alvarado L."/>
            <person name="Berlin A."/>
            <person name="Bochicchio J."/>
            <person name="Borenstein D."/>
            <person name="Chapman S."/>
            <person name="Chen Z."/>
            <person name="Freedman E."/>
            <person name="Gellesch M."/>
            <person name="Goldberg J."/>
            <person name="Griggs A."/>
            <person name="Gujja S."/>
            <person name="Heilman E."/>
            <person name="Heiman D."/>
            <person name="Hepburn T."/>
            <person name="Howarth C."/>
            <person name="Jen D."/>
            <person name="Larson L."/>
            <person name="Mehta T."/>
            <person name="Park D."/>
            <person name="Pearson M."/>
            <person name="Roberts A."/>
            <person name="Saif S."/>
            <person name="Shenoy N."/>
            <person name="Sisk P."/>
            <person name="Stolte C."/>
            <person name="Sykes S."/>
            <person name="Thomson T."/>
            <person name="Walk T."/>
            <person name="White J."/>
            <person name="Yandava C."/>
            <person name="Burger G."/>
            <person name="Gray M.W."/>
            <person name="Holland P.W.H."/>
            <person name="King N."/>
            <person name="Lang F.B.F."/>
            <person name="Roger A.J."/>
            <person name="Ruiz-Trillo I."/>
            <person name="Lander E."/>
            <person name="Nusbaum C."/>
        </authorList>
    </citation>
    <scope>NUCLEOTIDE SEQUENCE [LARGE SCALE GENOMIC DNA]</scope>
    <source>
        <strain evidence="4 5">ATCC 50062</strain>
    </source>
</reference>
<name>A0A0L0D123_THETB</name>
<dbReference type="Gene3D" id="1.10.506.10">
    <property type="entry name" value="GTPase Activation - p120gap, domain 1"/>
    <property type="match status" value="1"/>
</dbReference>
<dbReference type="InterPro" id="IPR001936">
    <property type="entry name" value="RasGAP_dom"/>
</dbReference>
<protein>
    <recommendedName>
        <fullName evidence="3">Ras-GAP domain-containing protein</fullName>
    </recommendedName>
</protein>
<feature type="domain" description="Ras-GAP" evidence="3">
    <location>
        <begin position="149"/>
        <end position="349"/>
    </location>
</feature>
<dbReference type="AlphaFoldDB" id="A0A0L0D123"/>
<evidence type="ECO:0000256" key="2">
    <source>
        <dbReference type="SAM" id="MobiDB-lite"/>
    </source>
</evidence>
<keyword evidence="1" id="KW-0343">GTPase activation</keyword>
<dbReference type="STRING" id="461836.A0A0L0D123"/>
<dbReference type="PROSITE" id="PS50018">
    <property type="entry name" value="RAS_GTPASE_ACTIV_2"/>
    <property type="match status" value="1"/>
</dbReference>
<evidence type="ECO:0000256" key="1">
    <source>
        <dbReference type="ARBA" id="ARBA00022468"/>
    </source>
</evidence>
<accession>A0A0L0D123</accession>
<dbReference type="InterPro" id="IPR008936">
    <property type="entry name" value="Rho_GTPase_activation_prot"/>
</dbReference>
<dbReference type="OrthoDB" id="775356at2759"/>
<dbReference type="Proteomes" id="UP000054408">
    <property type="component" value="Unassembled WGS sequence"/>
</dbReference>
<keyword evidence="5" id="KW-1185">Reference proteome</keyword>
<gene>
    <name evidence="4" type="ORF">AMSG_00039</name>
</gene>
<dbReference type="PANTHER" id="PTHR10194">
    <property type="entry name" value="RAS GTPASE-ACTIVATING PROTEINS"/>
    <property type="match status" value="1"/>
</dbReference>
<dbReference type="CDD" id="cd04519">
    <property type="entry name" value="RasGAP"/>
    <property type="match status" value="2"/>
</dbReference>
<evidence type="ECO:0000313" key="4">
    <source>
        <dbReference type="EMBL" id="KNC45926.1"/>
    </source>
</evidence>
<dbReference type="RefSeq" id="XP_013762909.1">
    <property type="nucleotide sequence ID" value="XM_013907455.1"/>
</dbReference>
<dbReference type="eggNOG" id="KOG1826">
    <property type="taxonomic scope" value="Eukaryota"/>
</dbReference>
<sequence>MPHLSDDAASALAHDIAASSSDIGSSPLSPDSSNPRAVRSISELSTSTARSDAETTVISGLGDDSVMFPFSAKMVADSCDLLRSQMEVAGDRDLVRMLTGIPDWLFQRWMFSHTTRTFLGPSQPLLELLVHPSLALPKALFATPLGAPMSLAFARILTTILLPHGRFLDLLAWAVAAEVAATDTVTTLFRGNSSASRLLTALASLVGQEYLNTNLAWIVHELCDPARDLELDPAKLDSAAIGNAASPDVVLAAHAQAVIDYGHAVFTRLAAAVSAMPPLMRAVATIVHTAVEAKFEGAGNFAIGSFLFLRFICPALASPARYGLIGLAPSQRARRNLVVLSQMLQKLASGVTTAAAKHPHLGCYDEFVASHLDMRDAFFAAVLRDAPAAPNDLRSGITAADVETALDRIAAPLAQHLELLLDACGSVLWVDSNTFSGAANVLVHLANVLAGPPERAALPVPALVNLFARVLFVVGGPRLYLALHDVVASTSAQADALARAYVRLGLASEHAEPFVAALTGEWINRQLESNSPETRADPASGGALPGRKATLRTRCASIREFSSFMRNSPPSRILSVYFELVTVDVLRTELLPVLAPVGASCKVLDTSALANEASPKARALVVSVHRLLSALIVALGHAARALPPRFHDLCRALDAAVIMPNYETPEPTPEGRATLVLLSKLISHLAEGTSFSNYDPLAPLNALLSKVRPDVSDLLAALHGFGLDRSAVATPSKVFISARDKRSAIACITSLVEHHPELVSDHVDDTGMLAPLIETVEYNVAQRIYTVMAARALHTRAGRPTAATL</sequence>
<evidence type="ECO:0000259" key="3">
    <source>
        <dbReference type="PROSITE" id="PS50018"/>
    </source>
</evidence>
<proteinExistence type="predicted"/>
<dbReference type="SMART" id="SM00323">
    <property type="entry name" value="RasGAP"/>
    <property type="match status" value="1"/>
</dbReference>
<dbReference type="SUPFAM" id="SSF48350">
    <property type="entry name" value="GTPase activation domain, GAP"/>
    <property type="match status" value="2"/>
</dbReference>
<feature type="compositionally biased region" description="Low complexity" evidence="2">
    <location>
        <begin position="19"/>
        <end position="33"/>
    </location>
</feature>